<name>A0A557XFM6_9MYCO</name>
<evidence type="ECO:0000313" key="3">
    <source>
        <dbReference type="Proteomes" id="UP000320513"/>
    </source>
</evidence>
<dbReference type="AlphaFoldDB" id="A0A557XFM6"/>
<protein>
    <recommendedName>
        <fullName evidence="1">Conserved hypothetical protein CHP02391 domain-containing protein</fullName>
    </recommendedName>
</protein>
<feature type="domain" description="Conserved hypothetical protein CHP02391" evidence="1">
    <location>
        <begin position="122"/>
        <end position="245"/>
    </location>
</feature>
<sequence>MNDELAHKTLAGVLDKIDDWGDLYERRWGYGHGGVQDDALAGPLGAGIDEVRARTRLAHDVIAAMGENEIAERVVEHEEGMYGGHPFTQARVAIVEAIAILTHREELAEIVGPVGPQLSTSELHPAIWNRAARLWDDGHFPEAVRSAASALEGLLQAIAGLGVSGTDLATLYGLNDPTPGSPRLRLRGIDPDPTSKTWKSAHEGAASSVRAAFLSVRNLVSHPGWPDPSASEALEMIAVLSYVAHLVDRSDIVKAT</sequence>
<evidence type="ECO:0000259" key="1">
    <source>
        <dbReference type="Pfam" id="PF09509"/>
    </source>
</evidence>
<dbReference type="Pfam" id="PF09509">
    <property type="entry name" value="Hypoth_Ymh"/>
    <property type="match status" value="1"/>
</dbReference>
<comment type="caution">
    <text evidence="2">The sequence shown here is derived from an EMBL/GenBank/DDBJ whole genome shotgun (WGS) entry which is preliminary data.</text>
</comment>
<dbReference type="EMBL" id="VMQU01000119">
    <property type="protein sequence ID" value="TVS84416.1"/>
    <property type="molecule type" value="Genomic_DNA"/>
</dbReference>
<keyword evidence="3" id="KW-1185">Reference proteome</keyword>
<dbReference type="InterPro" id="IPR012654">
    <property type="entry name" value="CHP02391"/>
</dbReference>
<proteinExistence type="predicted"/>
<organism evidence="2 3">
    <name type="scientific">Mycobacterium helveticum</name>
    <dbReference type="NCBI Taxonomy" id="2592811"/>
    <lineage>
        <taxon>Bacteria</taxon>
        <taxon>Bacillati</taxon>
        <taxon>Actinomycetota</taxon>
        <taxon>Actinomycetes</taxon>
        <taxon>Mycobacteriales</taxon>
        <taxon>Mycobacteriaceae</taxon>
        <taxon>Mycobacterium</taxon>
    </lineage>
</organism>
<reference evidence="2 3" key="1">
    <citation type="submission" date="2019-07" db="EMBL/GenBank/DDBJ databases">
        <title>New Mycobacterium species.</title>
        <authorList>
            <person name="Tortoli E."/>
            <person name="Ghielmetti G."/>
            <person name="Friedel U."/>
            <person name="Trovato A."/>
        </authorList>
    </citation>
    <scope>NUCLEOTIDE SEQUENCE [LARGE SCALE GENOMIC DNA]</scope>
    <source>
        <strain evidence="2 3">16-83</strain>
    </source>
</reference>
<dbReference type="Proteomes" id="UP000320513">
    <property type="component" value="Unassembled WGS sequence"/>
</dbReference>
<accession>A0A557XFM6</accession>
<evidence type="ECO:0000313" key="2">
    <source>
        <dbReference type="EMBL" id="TVS84416.1"/>
    </source>
</evidence>
<dbReference type="RefSeq" id="WP_144955178.1">
    <property type="nucleotide sequence ID" value="NZ_VMQU01000119.1"/>
</dbReference>
<gene>
    <name evidence="2" type="ORF">FPZ47_21755</name>
</gene>
<dbReference type="OrthoDB" id="3189478at2"/>